<dbReference type="Proteomes" id="UP001385951">
    <property type="component" value="Unassembled WGS sequence"/>
</dbReference>
<evidence type="ECO:0000313" key="2">
    <source>
        <dbReference type="EMBL" id="KAK7695559.1"/>
    </source>
</evidence>
<proteinExistence type="predicted"/>
<gene>
    <name evidence="2" type="ORF">QCA50_000195</name>
</gene>
<comment type="caution">
    <text evidence="2">The sequence shown here is derived from an EMBL/GenBank/DDBJ whole genome shotgun (WGS) entry which is preliminary data.</text>
</comment>
<reference evidence="2 3" key="1">
    <citation type="submission" date="2022-09" db="EMBL/GenBank/DDBJ databases">
        <authorList>
            <person name="Palmer J.M."/>
        </authorList>
    </citation>
    <scope>NUCLEOTIDE SEQUENCE [LARGE SCALE GENOMIC DNA]</scope>
    <source>
        <strain evidence="2 3">DSM 7382</strain>
    </source>
</reference>
<name>A0AAW0GZQ6_9APHY</name>
<feature type="compositionally biased region" description="Low complexity" evidence="1">
    <location>
        <begin position="255"/>
        <end position="266"/>
    </location>
</feature>
<evidence type="ECO:0000256" key="1">
    <source>
        <dbReference type="SAM" id="MobiDB-lite"/>
    </source>
</evidence>
<feature type="compositionally biased region" description="Low complexity" evidence="1">
    <location>
        <begin position="29"/>
        <end position="45"/>
    </location>
</feature>
<organism evidence="2 3">
    <name type="scientific">Cerrena zonata</name>
    <dbReference type="NCBI Taxonomy" id="2478898"/>
    <lineage>
        <taxon>Eukaryota</taxon>
        <taxon>Fungi</taxon>
        <taxon>Dikarya</taxon>
        <taxon>Basidiomycota</taxon>
        <taxon>Agaricomycotina</taxon>
        <taxon>Agaricomycetes</taxon>
        <taxon>Polyporales</taxon>
        <taxon>Cerrenaceae</taxon>
        <taxon>Cerrena</taxon>
    </lineage>
</organism>
<dbReference type="EMBL" id="JASBNA010000001">
    <property type="protein sequence ID" value="KAK7695559.1"/>
    <property type="molecule type" value="Genomic_DNA"/>
</dbReference>
<protein>
    <submittedName>
        <fullName evidence="2">Uncharacterized protein</fullName>
    </submittedName>
</protein>
<dbReference type="AlphaFoldDB" id="A0AAW0GZQ6"/>
<evidence type="ECO:0000313" key="3">
    <source>
        <dbReference type="Proteomes" id="UP001385951"/>
    </source>
</evidence>
<sequence>MDLVRELESYQIDDGGEPEAGFSRPRAGSTSSSESSTSELGLSGSMPTQLRNSQQLQNPPPASRTPMGVREPEMTTSEEEETDDEVGPEPATIPGYAHSQLNRPQSSLSSRQYRTPMASVLMTPPVHTSHVPATQPMPAFETPSAFEGVGSPSIPSSAYPTTTVSYPYPGNISQSSRTDITSPPNPYPAFRQPYTGRPYALQPGVGPRPGSRPVIERAVESVQGHLAALTERIEVLETLMHRSTISMSSQPGPRPSAWGRGSPSSSRGDDSHWDFDDMGMWSLVLKPLQRVFIMFEQLRAFLARNENRSPTLVIVRRLFLDISFLLCVLAMTKIAWRKSGMRRREVYAALGALWRALIGQRRPRVLIDRAV</sequence>
<keyword evidence="3" id="KW-1185">Reference proteome</keyword>
<feature type="region of interest" description="Disordered" evidence="1">
    <location>
        <begin position="1"/>
        <end position="112"/>
    </location>
</feature>
<feature type="compositionally biased region" description="Polar residues" evidence="1">
    <location>
        <begin position="99"/>
        <end position="112"/>
    </location>
</feature>
<accession>A0AAW0GZQ6</accession>
<feature type="compositionally biased region" description="Acidic residues" evidence="1">
    <location>
        <begin position="76"/>
        <end position="87"/>
    </location>
</feature>
<feature type="compositionally biased region" description="Polar residues" evidence="1">
    <location>
        <begin position="46"/>
        <end position="57"/>
    </location>
</feature>
<feature type="region of interest" description="Disordered" evidence="1">
    <location>
        <begin position="245"/>
        <end position="269"/>
    </location>
</feature>